<gene>
    <name evidence="2" type="ORF">N5A92_26300</name>
</gene>
<evidence type="ECO:0000256" key="1">
    <source>
        <dbReference type="SAM" id="MobiDB-lite"/>
    </source>
</evidence>
<accession>A0ABT2LYP8</accession>
<organism evidence="2 3">
    <name type="scientific">Chelativorans salis</name>
    <dbReference type="NCBI Taxonomy" id="2978478"/>
    <lineage>
        <taxon>Bacteria</taxon>
        <taxon>Pseudomonadati</taxon>
        <taxon>Pseudomonadota</taxon>
        <taxon>Alphaproteobacteria</taxon>
        <taxon>Hyphomicrobiales</taxon>
        <taxon>Phyllobacteriaceae</taxon>
        <taxon>Chelativorans</taxon>
    </lineage>
</organism>
<proteinExistence type="predicted"/>
<name>A0ABT2LYP8_9HYPH</name>
<feature type="region of interest" description="Disordered" evidence="1">
    <location>
        <begin position="1"/>
        <end position="47"/>
    </location>
</feature>
<dbReference type="EMBL" id="JAOCZP010000015">
    <property type="protein sequence ID" value="MCT7378528.1"/>
    <property type="molecule type" value="Genomic_DNA"/>
</dbReference>
<evidence type="ECO:0000313" key="3">
    <source>
        <dbReference type="Proteomes" id="UP001320831"/>
    </source>
</evidence>
<reference evidence="2 3" key="1">
    <citation type="submission" date="2022-09" db="EMBL/GenBank/DDBJ databases">
        <title>Chelativorans salina sp. nov., a novel slightly halophilic bacterium isolated from a saline lake sediment enrichment.</title>
        <authorList>
            <person name="Gao L."/>
            <person name="Fang B.-Z."/>
            <person name="Li W.-J."/>
        </authorList>
    </citation>
    <scope>NUCLEOTIDE SEQUENCE [LARGE SCALE GENOMIC DNA]</scope>
    <source>
        <strain evidence="2 3">EGI FJ00035</strain>
    </source>
</reference>
<protein>
    <submittedName>
        <fullName evidence="2">Uncharacterized protein</fullName>
    </submittedName>
</protein>
<feature type="compositionally biased region" description="Basic and acidic residues" evidence="1">
    <location>
        <begin position="31"/>
        <end position="43"/>
    </location>
</feature>
<keyword evidence="3" id="KW-1185">Reference proteome</keyword>
<dbReference type="RefSeq" id="WP_260907523.1">
    <property type="nucleotide sequence ID" value="NZ_JAOCZP010000015.1"/>
</dbReference>
<evidence type="ECO:0000313" key="2">
    <source>
        <dbReference type="EMBL" id="MCT7378528.1"/>
    </source>
</evidence>
<sequence>MVAMSSPVRRTGEALVGHPKHEEAEADLADDPGHPMKSDRDKAVAVSPVAKHETWLMPAD</sequence>
<comment type="caution">
    <text evidence="2">The sequence shown here is derived from an EMBL/GenBank/DDBJ whole genome shotgun (WGS) entry which is preliminary data.</text>
</comment>
<dbReference type="Proteomes" id="UP001320831">
    <property type="component" value="Unassembled WGS sequence"/>
</dbReference>